<comment type="catalytic activity">
    <reaction evidence="16">
        <text>[E2 ubiquitin-conjugating enzyme]-S-ubiquitinyl-L-cysteine + [acceptor protein]-L-cysteine = [E2 ubiquitin-conjugating enzyme]-L-cysteine + [acceptor protein]-S-ubiquitinyl-L-cysteine.</text>
        <dbReference type="EC" id="2.3.2.36"/>
    </reaction>
</comment>
<dbReference type="InterPro" id="IPR006845">
    <property type="entry name" value="Pex_N"/>
</dbReference>
<keyword evidence="6 20" id="KW-0812">Transmembrane</keyword>
<keyword evidence="9" id="KW-0833">Ubl conjugation pathway</keyword>
<evidence type="ECO:0000256" key="11">
    <source>
        <dbReference type="ARBA" id="ARBA00022927"/>
    </source>
</evidence>
<reference evidence="22 23" key="1">
    <citation type="journal article" date="2014" name="Nat. Commun.">
        <title>Molecular traces of alternative social organization in a termite genome.</title>
        <authorList>
            <person name="Terrapon N."/>
            <person name="Li C."/>
            <person name="Robertson H.M."/>
            <person name="Ji L."/>
            <person name="Meng X."/>
            <person name="Booth W."/>
            <person name="Chen Z."/>
            <person name="Childers C.P."/>
            <person name="Glastad K.M."/>
            <person name="Gokhale K."/>
            <person name="Gowin J."/>
            <person name="Gronenberg W."/>
            <person name="Hermansen R.A."/>
            <person name="Hu H."/>
            <person name="Hunt B.G."/>
            <person name="Huylmans A.K."/>
            <person name="Khalil S.M."/>
            <person name="Mitchell R.D."/>
            <person name="Munoz-Torres M.C."/>
            <person name="Mustard J.A."/>
            <person name="Pan H."/>
            <person name="Reese J.T."/>
            <person name="Scharf M.E."/>
            <person name="Sun F."/>
            <person name="Vogel H."/>
            <person name="Xiao J."/>
            <person name="Yang W."/>
            <person name="Yang Z."/>
            <person name="Yang Z."/>
            <person name="Zhou J."/>
            <person name="Zhu J."/>
            <person name="Brent C.S."/>
            <person name="Elsik C.G."/>
            <person name="Goodisman M.A."/>
            <person name="Liberles D.A."/>
            <person name="Roe R.M."/>
            <person name="Vargo E.L."/>
            <person name="Vilcinskas A."/>
            <person name="Wang J."/>
            <person name="Bornberg-Bauer E."/>
            <person name="Korb J."/>
            <person name="Zhang G."/>
            <person name="Liebig J."/>
        </authorList>
    </citation>
    <scope>NUCLEOTIDE SEQUENCE [LARGE SCALE GENOMIC DNA]</scope>
    <source>
        <tissue evidence="22">Whole organism</tissue>
    </source>
</reference>
<evidence type="ECO:0000256" key="15">
    <source>
        <dbReference type="ARBA" id="ARBA00032511"/>
    </source>
</evidence>
<evidence type="ECO:0000256" key="14">
    <source>
        <dbReference type="ARBA" id="ARBA00023140"/>
    </source>
</evidence>
<dbReference type="CDD" id="cd16526">
    <property type="entry name" value="RING-HC_PEX2"/>
    <property type="match status" value="1"/>
</dbReference>
<evidence type="ECO:0000256" key="12">
    <source>
        <dbReference type="ARBA" id="ARBA00022989"/>
    </source>
</evidence>
<dbReference type="FunCoup" id="A0A067RS40">
    <property type="interactions" value="1012"/>
</dbReference>
<dbReference type="GO" id="GO:0008270">
    <property type="term" value="F:zinc ion binding"/>
    <property type="evidence" value="ECO:0007669"/>
    <property type="project" value="UniProtKB-KW"/>
</dbReference>
<dbReference type="OMA" id="WHGLMEL"/>
<dbReference type="InterPro" id="IPR025654">
    <property type="entry name" value="PEX2/10"/>
</dbReference>
<keyword evidence="14" id="KW-0576">Peroxisome</keyword>
<dbReference type="GO" id="GO:0005778">
    <property type="term" value="C:peroxisomal membrane"/>
    <property type="evidence" value="ECO:0007669"/>
    <property type="project" value="UniProtKB-SubCell"/>
</dbReference>
<dbReference type="InterPro" id="IPR001841">
    <property type="entry name" value="Znf_RING"/>
</dbReference>
<evidence type="ECO:0000256" key="18">
    <source>
        <dbReference type="ARBA" id="ARBA00034543"/>
    </source>
</evidence>
<accession>A0A067RS40</accession>
<evidence type="ECO:0000256" key="13">
    <source>
        <dbReference type="ARBA" id="ARBA00023136"/>
    </source>
</evidence>
<dbReference type="Pfam" id="PF04757">
    <property type="entry name" value="Pex2_Pex12"/>
    <property type="match status" value="1"/>
</dbReference>
<evidence type="ECO:0000256" key="5">
    <source>
        <dbReference type="ARBA" id="ARBA00022679"/>
    </source>
</evidence>
<dbReference type="Proteomes" id="UP000027135">
    <property type="component" value="Unassembled WGS sequence"/>
</dbReference>
<evidence type="ECO:0000259" key="21">
    <source>
        <dbReference type="PROSITE" id="PS50089"/>
    </source>
</evidence>
<evidence type="ECO:0000256" key="3">
    <source>
        <dbReference type="ARBA" id="ARBA00008704"/>
    </source>
</evidence>
<evidence type="ECO:0000256" key="10">
    <source>
        <dbReference type="ARBA" id="ARBA00022833"/>
    </source>
</evidence>
<dbReference type="OrthoDB" id="1701437at2759"/>
<dbReference type="EMBL" id="KK852456">
    <property type="protein sequence ID" value="KDR23620.1"/>
    <property type="molecule type" value="Genomic_DNA"/>
</dbReference>
<sequence length="282" mass="32164">MTSKERYVPRVTQLDAVELDKEIVSILKNQVINVTKFMTIGFLSRWDPEVDVLLRLIIWKLSVNKICGTFGQQLLSVRYGREFNKNKAYLLAVLTIGSKYLKQRSHEIASATRNPSMSEKVKLLFQWADKTIQVASLVNLLMFLSEGKHPTLADRILGLQPVSLAPSGQSRTVGYSYMTRELLWHGFIELLIFAVPLVNYHALKRRASNLFLWRKKDNDNRGVTFTKCAECNETPVLPHHMGCSHIFCFYCIKANHLADEKYECPLCGFTADDATSVIPLHL</sequence>
<evidence type="ECO:0000256" key="1">
    <source>
        <dbReference type="ARBA" id="ARBA00004585"/>
    </source>
</evidence>
<dbReference type="PROSITE" id="PS50089">
    <property type="entry name" value="ZF_RING_2"/>
    <property type="match status" value="1"/>
</dbReference>
<keyword evidence="10" id="KW-0862">Zinc</keyword>
<keyword evidence="23" id="KW-1185">Reference proteome</keyword>
<evidence type="ECO:0000256" key="20">
    <source>
        <dbReference type="SAM" id="Phobius"/>
    </source>
</evidence>
<evidence type="ECO:0000313" key="22">
    <source>
        <dbReference type="EMBL" id="KDR23620.1"/>
    </source>
</evidence>
<dbReference type="GO" id="GO:0061630">
    <property type="term" value="F:ubiquitin protein ligase activity"/>
    <property type="evidence" value="ECO:0007669"/>
    <property type="project" value="UniProtKB-EC"/>
</dbReference>
<keyword evidence="12 20" id="KW-1133">Transmembrane helix</keyword>
<evidence type="ECO:0000256" key="2">
    <source>
        <dbReference type="ARBA" id="ARBA00004906"/>
    </source>
</evidence>
<evidence type="ECO:0000256" key="4">
    <source>
        <dbReference type="ARBA" id="ARBA00022448"/>
    </source>
</evidence>
<dbReference type="GO" id="GO:0016558">
    <property type="term" value="P:protein import into peroxisome matrix"/>
    <property type="evidence" value="ECO:0007669"/>
    <property type="project" value="InterPro"/>
</dbReference>
<dbReference type="PANTHER" id="PTHR48178:SF1">
    <property type="entry name" value="PEROXISOME BIOGENESIS FACTOR 2"/>
    <property type="match status" value="1"/>
</dbReference>
<keyword evidence="4" id="KW-0813">Transport</keyword>
<organism evidence="22 23">
    <name type="scientific">Zootermopsis nevadensis</name>
    <name type="common">Dampwood termite</name>
    <dbReference type="NCBI Taxonomy" id="136037"/>
    <lineage>
        <taxon>Eukaryota</taxon>
        <taxon>Metazoa</taxon>
        <taxon>Ecdysozoa</taxon>
        <taxon>Arthropoda</taxon>
        <taxon>Hexapoda</taxon>
        <taxon>Insecta</taxon>
        <taxon>Pterygota</taxon>
        <taxon>Neoptera</taxon>
        <taxon>Polyneoptera</taxon>
        <taxon>Dictyoptera</taxon>
        <taxon>Blattodea</taxon>
        <taxon>Blattoidea</taxon>
        <taxon>Termitoidae</taxon>
        <taxon>Termopsidae</taxon>
        <taxon>Zootermopsis</taxon>
    </lineage>
</organism>
<dbReference type="InterPro" id="IPR013083">
    <property type="entry name" value="Znf_RING/FYVE/PHD"/>
</dbReference>
<keyword evidence="5" id="KW-0808">Transferase</keyword>
<evidence type="ECO:0000256" key="8">
    <source>
        <dbReference type="ARBA" id="ARBA00022771"/>
    </source>
</evidence>
<dbReference type="SUPFAM" id="SSF57850">
    <property type="entry name" value="RING/U-box"/>
    <property type="match status" value="1"/>
</dbReference>
<gene>
    <name evidence="22" type="ORF">L798_12180</name>
</gene>
<dbReference type="AlphaFoldDB" id="A0A067RS40"/>
<dbReference type="PROSITE" id="PS00518">
    <property type="entry name" value="ZF_RING_1"/>
    <property type="match status" value="1"/>
</dbReference>
<protein>
    <recommendedName>
        <fullName evidence="18">Peroxisome biogenesis factor 2</fullName>
        <ecNumber evidence="17">2.3.2.36</ecNumber>
    </recommendedName>
    <alternativeName>
        <fullName evidence="15">Peroxin-2</fullName>
    </alternativeName>
</protein>
<feature type="transmembrane region" description="Helical" evidence="20">
    <location>
        <begin position="182"/>
        <end position="203"/>
    </location>
</feature>
<keyword evidence="11" id="KW-0653">Protein transport</keyword>
<dbReference type="InParanoid" id="A0A067RS40"/>
<evidence type="ECO:0000313" key="23">
    <source>
        <dbReference type="Proteomes" id="UP000027135"/>
    </source>
</evidence>
<proteinExistence type="inferred from homology"/>
<comment type="pathway">
    <text evidence="2">Protein modification; protein ubiquitination.</text>
</comment>
<dbReference type="PANTHER" id="PTHR48178">
    <property type="entry name" value="PEROXISOME BIOGENESIS FACTOR 2"/>
    <property type="match status" value="1"/>
</dbReference>
<evidence type="ECO:0000256" key="17">
    <source>
        <dbReference type="ARBA" id="ARBA00034523"/>
    </source>
</evidence>
<evidence type="ECO:0000256" key="16">
    <source>
        <dbReference type="ARBA" id="ARBA00034438"/>
    </source>
</evidence>
<dbReference type="InterPro" id="IPR017907">
    <property type="entry name" value="Znf_RING_CS"/>
</dbReference>
<dbReference type="EC" id="2.3.2.36" evidence="17"/>
<name>A0A067RS40_ZOONE</name>
<keyword evidence="13 20" id="KW-0472">Membrane</keyword>
<evidence type="ECO:0000256" key="6">
    <source>
        <dbReference type="ARBA" id="ARBA00022692"/>
    </source>
</evidence>
<comment type="subcellular location">
    <subcellularLocation>
        <location evidence="1">Peroxisome membrane</location>
        <topology evidence="1">Multi-pass membrane protein</topology>
    </subcellularLocation>
</comment>
<dbReference type="eggNOG" id="KOG2879">
    <property type="taxonomic scope" value="Eukaryota"/>
</dbReference>
<comment type="similarity">
    <text evidence="3">Belongs to the pex2/pex10/pex12 family.</text>
</comment>
<dbReference type="InterPro" id="IPR045859">
    <property type="entry name" value="RING-HC_PEX2"/>
</dbReference>
<evidence type="ECO:0000256" key="9">
    <source>
        <dbReference type="ARBA" id="ARBA00022786"/>
    </source>
</evidence>
<keyword evidence="7" id="KW-0479">Metal-binding</keyword>
<dbReference type="STRING" id="136037.A0A067RS40"/>
<dbReference type="Gene3D" id="3.30.40.10">
    <property type="entry name" value="Zinc/RING finger domain, C3HC4 (zinc finger)"/>
    <property type="match status" value="1"/>
</dbReference>
<keyword evidence="8 19" id="KW-0863">Zinc-finger</keyword>
<evidence type="ECO:0000256" key="7">
    <source>
        <dbReference type="ARBA" id="ARBA00022723"/>
    </source>
</evidence>
<feature type="domain" description="RING-type" evidence="21">
    <location>
        <begin position="228"/>
        <end position="267"/>
    </location>
</feature>
<evidence type="ECO:0000256" key="19">
    <source>
        <dbReference type="PROSITE-ProRule" id="PRU00175"/>
    </source>
</evidence>